<comment type="caution">
    <text evidence="4">The sequence shown here is derived from an EMBL/GenBank/DDBJ whole genome shotgun (WGS) entry which is preliminary data.</text>
</comment>
<evidence type="ECO:0000313" key="4">
    <source>
        <dbReference type="EMBL" id="PVY61356.1"/>
    </source>
</evidence>
<dbReference type="STRING" id="1231391.GCA_000308195_00916"/>
<keyword evidence="5" id="KW-1185">Reference proteome</keyword>
<evidence type="ECO:0000313" key="5">
    <source>
        <dbReference type="Proteomes" id="UP000246145"/>
    </source>
</evidence>
<accession>A0A2U1CK17</accession>
<protein>
    <submittedName>
        <fullName evidence="4">Arylformamidase</fullName>
    </submittedName>
</protein>
<dbReference type="SUPFAM" id="SSF53474">
    <property type="entry name" value="alpha/beta-Hydrolases"/>
    <property type="match status" value="1"/>
</dbReference>
<dbReference type="PANTHER" id="PTHR48081">
    <property type="entry name" value="AB HYDROLASE SUPERFAMILY PROTEIN C4A8.06C"/>
    <property type="match status" value="1"/>
</dbReference>
<sequence>MRPASGGTLPLEEREREYSPSSCIGGNYAPHLDEYAWRSAAARQGATRHLELSYGDGAAHRLDLFLPAPTHTGQPPPLLLFIHGGYWQELSRASSLFAAPDCTGAGAAFAAIDYTLAPQASVHDIALECRRALRWLHRHAKELGFDPQRIVVAGSSAGAHLAAMCCLRGWNGTTDLPNGVPAAAVLVSGIYDLQPLVGTSINEALSLDPAGALAVSPQLLCLEGFPPTVVCWGEIETSEFKRQGREFAKALKEVGAQHQPCLEAPGRNHFDVILDLARPGTRLGDATWALFSSLSFTPVRRT</sequence>
<dbReference type="InterPro" id="IPR050300">
    <property type="entry name" value="GDXG_lipolytic_enzyme"/>
</dbReference>
<dbReference type="OrthoDB" id="9771666at2"/>
<name>A0A2U1CK17_9BURK</name>
<organism evidence="4 5">
    <name type="scientific">Pusillimonas noertemannii</name>
    <dbReference type="NCBI Taxonomy" id="305977"/>
    <lineage>
        <taxon>Bacteria</taxon>
        <taxon>Pseudomonadati</taxon>
        <taxon>Pseudomonadota</taxon>
        <taxon>Betaproteobacteria</taxon>
        <taxon>Burkholderiales</taxon>
        <taxon>Alcaligenaceae</taxon>
        <taxon>Pusillimonas</taxon>
    </lineage>
</organism>
<evidence type="ECO:0000256" key="1">
    <source>
        <dbReference type="ARBA" id="ARBA00022801"/>
    </source>
</evidence>
<keyword evidence="1" id="KW-0378">Hydrolase</keyword>
<dbReference type="Pfam" id="PF20434">
    <property type="entry name" value="BD-FAE"/>
    <property type="match status" value="1"/>
</dbReference>
<reference evidence="4 5" key="1">
    <citation type="submission" date="2018-04" db="EMBL/GenBank/DDBJ databases">
        <title>Genomic Encyclopedia of Type Strains, Phase IV (KMG-IV): sequencing the most valuable type-strain genomes for metagenomic binning, comparative biology and taxonomic classification.</title>
        <authorList>
            <person name="Goeker M."/>
        </authorList>
    </citation>
    <scope>NUCLEOTIDE SEQUENCE [LARGE SCALE GENOMIC DNA]</scope>
    <source>
        <strain evidence="4 5">DSM 10065</strain>
    </source>
</reference>
<dbReference type="GO" id="GO:0016787">
    <property type="term" value="F:hydrolase activity"/>
    <property type="evidence" value="ECO:0007669"/>
    <property type="project" value="UniProtKB-KW"/>
</dbReference>
<dbReference type="AlphaFoldDB" id="A0A2U1CK17"/>
<dbReference type="Gene3D" id="3.40.50.1820">
    <property type="entry name" value="alpha/beta hydrolase"/>
    <property type="match status" value="1"/>
</dbReference>
<proteinExistence type="predicted"/>
<dbReference type="Proteomes" id="UP000246145">
    <property type="component" value="Unassembled WGS sequence"/>
</dbReference>
<evidence type="ECO:0000259" key="3">
    <source>
        <dbReference type="Pfam" id="PF20434"/>
    </source>
</evidence>
<feature type="region of interest" description="Disordered" evidence="2">
    <location>
        <begin position="1"/>
        <end position="22"/>
    </location>
</feature>
<feature type="domain" description="BD-FAE-like" evidence="3">
    <location>
        <begin position="62"/>
        <end position="168"/>
    </location>
</feature>
<dbReference type="EMBL" id="QEKO01000004">
    <property type="protein sequence ID" value="PVY61356.1"/>
    <property type="molecule type" value="Genomic_DNA"/>
</dbReference>
<dbReference type="InterPro" id="IPR029058">
    <property type="entry name" value="AB_hydrolase_fold"/>
</dbReference>
<dbReference type="PANTHER" id="PTHR48081:SF33">
    <property type="entry name" value="KYNURENINE FORMAMIDASE"/>
    <property type="match status" value="1"/>
</dbReference>
<evidence type="ECO:0000256" key="2">
    <source>
        <dbReference type="SAM" id="MobiDB-lite"/>
    </source>
</evidence>
<dbReference type="InterPro" id="IPR049492">
    <property type="entry name" value="BD-FAE-like_dom"/>
</dbReference>
<gene>
    <name evidence="4" type="ORF">C7440_2906</name>
</gene>
<dbReference type="RefSeq" id="WP_017523284.1">
    <property type="nucleotide sequence ID" value="NZ_JACCEX010000004.1"/>
</dbReference>